<gene>
    <name evidence="2" type="ORF">EYF80_006938</name>
</gene>
<dbReference type="AlphaFoldDB" id="A0A4Z2IYW6"/>
<protein>
    <submittedName>
        <fullName evidence="2">Uncharacterized protein</fullName>
    </submittedName>
</protein>
<sequence length="65" mass="7113">MALLVRYRLNEVHSLQLNCCGSAGFVTEPQKAPALTRSQTVKAVTGKSRERRREPGSADEGEGRV</sequence>
<dbReference type="EMBL" id="SRLO01000036">
    <property type="protein sequence ID" value="TNN82981.1"/>
    <property type="molecule type" value="Genomic_DNA"/>
</dbReference>
<name>A0A4Z2IYW6_9TELE</name>
<feature type="region of interest" description="Disordered" evidence="1">
    <location>
        <begin position="36"/>
        <end position="65"/>
    </location>
</feature>
<reference evidence="2 3" key="1">
    <citation type="submission" date="2019-03" db="EMBL/GenBank/DDBJ databases">
        <title>First draft genome of Liparis tanakae, snailfish: a comprehensive survey of snailfish specific genes.</title>
        <authorList>
            <person name="Kim W."/>
            <person name="Song I."/>
            <person name="Jeong J.-H."/>
            <person name="Kim D."/>
            <person name="Kim S."/>
            <person name="Ryu S."/>
            <person name="Song J.Y."/>
            <person name="Lee S.K."/>
        </authorList>
    </citation>
    <scope>NUCLEOTIDE SEQUENCE [LARGE SCALE GENOMIC DNA]</scope>
    <source>
        <tissue evidence="2">Muscle</tissue>
    </source>
</reference>
<organism evidence="2 3">
    <name type="scientific">Liparis tanakae</name>
    <name type="common">Tanaka's snailfish</name>
    <dbReference type="NCBI Taxonomy" id="230148"/>
    <lineage>
        <taxon>Eukaryota</taxon>
        <taxon>Metazoa</taxon>
        <taxon>Chordata</taxon>
        <taxon>Craniata</taxon>
        <taxon>Vertebrata</taxon>
        <taxon>Euteleostomi</taxon>
        <taxon>Actinopterygii</taxon>
        <taxon>Neopterygii</taxon>
        <taxon>Teleostei</taxon>
        <taxon>Neoteleostei</taxon>
        <taxon>Acanthomorphata</taxon>
        <taxon>Eupercaria</taxon>
        <taxon>Perciformes</taxon>
        <taxon>Cottioidei</taxon>
        <taxon>Cottales</taxon>
        <taxon>Liparidae</taxon>
        <taxon>Liparis</taxon>
    </lineage>
</organism>
<feature type="compositionally biased region" description="Basic and acidic residues" evidence="1">
    <location>
        <begin position="47"/>
        <end position="65"/>
    </location>
</feature>
<comment type="caution">
    <text evidence="2">The sequence shown here is derived from an EMBL/GenBank/DDBJ whole genome shotgun (WGS) entry which is preliminary data.</text>
</comment>
<evidence type="ECO:0000313" key="3">
    <source>
        <dbReference type="Proteomes" id="UP000314294"/>
    </source>
</evidence>
<accession>A0A4Z2IYW6</accession>
<evidence type="ECO:0000313" key="2">
    <source>
        <dbReference type="EMBL" id="TNN82981.1"/>
    </source>
</evidence>
<dbReference type="Proteomes" id="UP000314294">
    <property type="component" value="Unassembled WGS sequence"/>
</dbReference>
<keyword evidence="3" id="KW-1185">Reference proteome</keyword>
<evidence type="ECO:0000256" key="1">
    <source>
        <dbReference type="SAM" id="MobiDB-lite"/>
    </source>
</evidence>
<proteinExistence type="predicted"/>